<evidence type="ECO:0000313" key="6">
    <source>
        <dbReference type="EMBL" id="NDY56021.1"/>
    </source>
</evidence>
<dbReference type="Pfam" id="PF25990">
    <property type="entry name" value="Beta-barrel_YknX"/>
    <property type="match status" value="1"/>
</dbReference>
<evidence type="ECO:0000256" key="2">
    <source>
        <dbReference type="ARBA" id="ARBA00023054"/>
    </source>
</evidence>
<proteinExistence type="predicted"/>
<dbReference type="PANTHER" id="PTHR32347">
    <property type="entry name" value="EFFLUX SYSTEM COMPONENT YKNX-RELATED"/>
    <property type="match status" value="1"/>
</dbReference>
<dbReference type="InterPro" id="IPR058636">
    <property type="entry name" value="Beta-barrel_YknX"/>
</dbReference>
<reference evidence="6 7" key="1">
    <citation type="submission" date="2020-02" db="EMBL/GenBank/DDBJ databases">
        <title>Comparative genomics of sulfur disproportionating microorganisms.</title>
        <authorList>
            <person name="Ward L.M."/>
            <person name="Bertran E."/>
            <person name="Johnston D.T."/>
        </authorList>
    </citation>
    <scope>NUCLEOTIDE SEQUENCE [LARGE SCALE GENOMIC DNA]</scope>
    <source>
        <strain evidence="6 7">DSM 3696</strain>
    </source>
</reference>
<keyword evidence="4" id="KW-0732">Signal</keyword>
<sequence length="314" mass="34871">MRIAALAFALSAILLGAAATSWSAPGQPTAKEAPPTGVLRPAEVQFTGKLYTPIKFNVPLPFPAFIQNIGVQIGQQVKKDQELARYELRQEVYMDEKNKLSATTIKELEYRLAQVEVDLDKLTAKHRELEVMTKRNMASQQSISQNEKEIEAARKEKTSIQEQLNLARDVYSDRLILAKERFGRDAGAGNVPKVGFLRSPLDGYVLWINSEARNGAHLDRETSVFQVGSLDPMIIRAQVHEIEVSKIVEGDAATVVFDAIPGREFAATVSRIPWTPLPANLQQPSYYEIELTIPNPDHSLREGLKGQVTVVPSK</sequence>
<comment type="subcellular location">
    <subcellularLocation>
        <location evidence="1">Cell envelope</location>
    </subcellularLocation>
</comment>
<evidence type="ECO:0000256" key="4">
    <source>
        <dbReference type="SAM" id="SignalP"/>
    </source>
</evidence>
<dbReference type="GO" id="GO:0030313">
    <property type="term" value="C:cell envelope"/>
    <property type="evidence" value="ECO:0007669"/>
    <property type="project" value="UniProtKB-SubCell"/>
</dbReference>
<dbReference type="Gene3D" id="2.40.30.170">
    <property type="match status" value="1"/>
</dbReference>
<comment type="caution">
    <text evidence="6">The sequence shown here is derived from an EMBL/GenBank/DDBJ whole genome shotgun (WGS) entry which is preliminary data.</text>
</comment>
<accession>A0A7K3NIJ4</accession>
<dbReference type="Proteomes" id="UP000469724">
    <property type="component" value="Unassembled WGS sequence"/>
</dbReference>
<evidence type="ECO:0000256" key="3">
    <source>
        <dbReference type="SAM" id="Coils"/>
    </source>
</evidence>
<name>A0A7K3NIJ4_9BACT</name>
<evidence type="ECO:0000313" key="7">
    <source>
        <dbReference type="Proteomes" id="UP000469724"/>
    </source>
</evidence>
<feature type="coiled-coil region" evidence="3">
    <location>
        <begin position="105"/>
        <end position="170"/>
    </location>
</feature>
<feature type="signal peptide" evidence="4">
    <location>
        <begin position="1"/>
        <end position="23"/>
    </location>
</feature>
<dbReference type="AlphaFoldDB" id="A0A7K3NIJ4"/>
<protein>
    <submittedName>
        <fullName evidence="6">HlyD family efflux transporter periplasmic adaptor subunit</fullName>
    </submittedName>
</protein>
<dbReference type="RefSeq" id="WP_163301071.1">
    <property type="nucleotide sequence ID" value="NZ_JAAGRQ010000012.1"/>
</dbReference>
<keyword evidence="7" id="KW-1185">Reference proteome</keyword>
<feature type="domain" description="YknX-like beta-barrel" evidence="5">
    <location>
        <begin position="233"/>
        <end position="309"/>
    </location>
</feature>
<gene>
    <name evidence="6" type="ORF">G3N56_04585</name>
</gene>
<organism evidence="6 7">
    <name type="scientific">Desulfolutivibrio sulfodismutans</name>
    <dbReference type="NCBI Taxonomy" id="63561"/>
    <lineage>
        <taxon>Bacteria</taxon>
        <taxon>Pseudomonadati</taxon>
        <taxon>Thermodesulfobacteriota</taxon>
        <taxon>Desulfovibrionia</taxon>
        <taxon>Desulfovibrionales</taxon>
        <taxon>Desulfovibrionaceae</taxon>
        <taxon>Desulfolutivibrio</taxon>
    </lineage>
</organism>
<evidence type="ECO:0000259" key="5">
    <source>
        <dbReference type="Pfam" id="PF25990"/>
    </source>
</evidence>
<dbReference type="EMBL" id="JAAGRQ010000012">
    <property type="protein sequence ID" value="NDY56021.1"/>
    <property type="molecule type" value="Genomic_DNA"/>
</dbReference>
<evidence type="ECO:0000256" key="1">
    <source>
        <dbReference type="ARBA" id="ARBA00004196"/>
    </source>
</evidence>
<dbReference type="InterPro" id="IPR050465">
    <property type="entry name" value="UPF0194_transport"/>
</dbReference>
<feature type="chain" id="PRO_5029650972" evidence="4">
    <location>
        <begin position="24"/>
        <end position="314"/>
    </location>
</feature>
<keyword evidence="2 3" id="KW-0175">Coiled coil</keyword>